<reference evidence="4 5" key="1">
    <citation type="journal article" date="2015" name="Nature">
        <title>rRNA introns, odd ribosomes, and small enigmatic genomes across a large radiation of phyla.</title>
        <authorList>
            <person name="Brown C.T."/>
            <person name="Hug L.A."/>
            <person name="Thomas B.C."/>
            <person name="Sharon I."/>
            <person name="Castelle C.J."/>
            <person name="Singh A."/>
            <person name="Wilkins M.J."/>
            <person name="Williams K.H."/>
            <person name="Banfield J.F."/>
        </authorList>
    </citation>
    <scope>NUCLEOTIDE SEQUENCE [LARGE SCALE GENOMIC DNA]</scope>
</reference>
<dbReference type="Pfam" id="PF01875">
    <property type="entry name" value="Memo"/>
    <property type="match status" value="1"/>
</dbReference>
<dbReference type="NCBIfam" id="TIGR04336">
    <property type="entry name" value="AmmeMemoSam_B"/>
    <property type="match status" value="1"/>
</dbReference>
<evidence type="ECO:0000313" key="5">
    <source>
        <dbReference type="Proteomes" id="UP000034849"/>
    </source>
</evidence>
<accession>A0A0G0GDM8</accession>
<evidence type="ECO:0000313" key="4">
    <source>
        <dbReference type="EMBL" id="KKQ28082.1"/>
    </source>
</evidence>
<feature type="domain" description="Capsule synthesis protein CapA" evidence="3">
    <location>
        <begin position="298"/>
        <end position="526"/>
    </location>
</feature>
<organism evidence="4 5">
    <name type="scientific">Candidatus Magasanikbacteria bacterium GW2011_GWC2_37_14</name>
    <dbReference type="NCBI Taxonomy" id="1619046"/>
    <lineage>
        <taxon>Bacteria</taxon>
        <taxon>Candidatus Magasanikiibacteriota</taxon>
    </lineage>
</organism>
<dbReference type="CDD" id="cd07381">
    <property type="entry name" value="MPP_CapA"/>
    <property type="match status" value="1"/>
</dbReference>
<comment type="similarity">
    <text evidence="1">Belongs to the CapA family.</text>
</comment>
<dbReference type="Gene3D" id="3.40.830.10">
    <property type="entry name" value="LigB-like"/>
    <property type="match status" value="1"/>
</dbReference>
<dbReference type="Proteomes" id="UP000034849">
    <property type="component" value="Unassembled WGS sequence"/>
</dbReference>
<dbReference type="STRING" id="1619046.US42_C0002G0037"/>
<dbReference type="AlphaFoldDB" id="A0A0G0GDM8"/>
<dbReference type="Gene3D" id="3.60.21.10">
    <property type="match status" value="1"/>
</dbReference>
<dbReference type="SUPFAM" id="SSF56300">
    <property type="entry name" value="Metallo-dependent phosphatases"/>
    <property type="match status" value="1"/>
</dbReference>
<dbReference type="SMART" id="SM00854">
    <property type="entry name" value="PGA_cap"/>
    <property type="match status" value="1"/>
</dbReference>
<keyword evidence="2" id="KW-0732">Signal</keyword>
<proteinExistence type="inferred from homology"/>
<name>A0A0G0GDM8_9BACT</name>
<dbReference type="InterPro" id="IPR052169">
    <property type="entry name" value="CW_Biosynth-Accessory"/>
</dbReference>
<dbReference type="PROSITE" id="PS51257">
    <property type="entry name" value="PROKAR_LIPOPROTEIN"/>
    <property type="match status" value="1"/>
</dbReference>
<dbReference type="PANTHER" id="PTHR33393">
    <property type="entry name" value="POLYGLUTAMINE SYNTHESIS ACCESSORY PROTEIN RV0574C-RELATED"/>
    <property type="match status" value="1"/>
</dbReference>
<gene>
    <name evidence="4" type="ORF">US42_C0002G0037</name>
</gene>
<dbReference type="InterPro" id="IPR002737">
    <property type="entry name" value="MEMO1_fam"/>
</dbReference>
<dbReference type="EMBL" id="LBSX01000002">
    <property type="protein sequence ID" value="KKQ28082.1"/>
    <property type="molecule type" value="Genomic_DNA"/>
</dbReference>
<protein>
    <recommendedName>
        <fullName evidence="3">Capsule synthesis protein CapA domain-containing protein</fullName>
    </recommendedName>
</protein>
<sequence>MRKYLLMFILLFITGCTGVSLVNEQNTTTNNKINYQYSKPWDKELFDNFYKNKLSPTSTLPSIKGGIIPHHLLAGNYIASFLATLEKQKPSVVVLIGPNHFSEGRGQVISSVWDWQTPYGVLKTNEELLNKLHDEKFITFENNVFKTEHSINGPIALIKKILPKTTIIPLILKNNLSNKELDNLSIKLKEILPADAVIISSIDFSHYQTLNAANLHDEFSESVIASFDYTRLKTLEIDSVPSLYVLLKLMDSYGTKKIVQAWHSNSAEITGQPDLAQSTSYYLPLFGKGEANTEKVASLLFFGDMMLDRNVAKRISENGADYIFTKLAGEENRFLKGVDIIHANLEGPFANYRRPTTKEIAFQFNPELISTLKKYNFNLFSVANNHTLDMGSAGLAESKENLTNAGLEFYGDGYDIGQDATLFKEIGGVKIGFVGFNDTYFPLSEEKIINKIKLAKAQSDLVVVNIHWGSEYKVLKSNQRQQSLAHLMIDNGADIIIGHHPHVVQEMEIYKDKPIFYSLGNFVFDQYFSQETQEEMGVGLVCHCEDEGQSNPNDVKISQCQKKSLSIYVFPLQSVNSQISQMPPENGKIWFKNFVDSSRLNGYNFDTNKHLNLIYEK</sequence>
<dbReference type="Pfam" id="PF09587">
    <property type="entry name" value="PGA_cap"/>
    <property type="match status" value="1"/>
</dbReference>
<evidence type="ECO:0000259" key="3">
    <source>
        <dbReference type="SMART" id="SM00854"/>
    </source>
</evidence>
<dbReference type="CDD" id="cd07361">
    <property type="entry name" value="MEMO_like"/>
    <property type="match status" value="1"/>
</dbReference>
<evidence type="ECO:0000256" key="2">
    <source>
        <dbReference type="SAM" id="SignalP"/>
    </source>
</evidence>
<evidence type="ECO:0000256" key="1">
    <source>
        <dbReference type="ARBA" id="ARBA00005662"/>
    </source>
</evidence>
<dbReference type="InterPro" id="IPR029052">
    <property type="entry name" value="Metallo-depent_PP-like"/>
</dbReference>
<dbReference type="InterPro" id="IPR019079">
    <property type="entry name" value="Capsule_synth_CapA"/>
</dbReference>
<feature type="chain" id="PRO_5002532134" description="Capsule synthesis protein CapA domain-containing protein" evidence="2">
    <location>
        <begin position="23"/>
        <end position="617"/>
    </location>
</feature>
<feature type="signal peptide" evidence="2">
    <location>
        <begin position="1"/>
        <end position="22"/>
    </location>
</feature>
<dbReference type="PATRIC" id="fig|1619046.3.peg.149"/>
<dbReference type="PANTHER" id="PTHR33393:SF11">
    <property type="entry name" value="POLYGLUTAMINE SYNTHESIS ACCESSORY PROTEIN RV0574C-RELATED"/>
    <property type="match status" value="1"/>
</dbReference>
<comment type="caution">
    <text evidence="4">The sequence shown here is derived from an EMBL/GenBank/DDBJ whole genome shotgun (WGS) entry which is preliminary data.</text>
</comment>